<proteinExistence type="predicted"/>
<accession>A0AAE3DKF0</accession>
<keyword evidence="3" id="KW-1185">Reference proteome</keyword>
<feature type="region of interest" description="Disordered" evidence="1">
    <location>
        <begin position="79"/>
        <end position="111"/>
    </location>
</feature>
<dbReference type="Proteomes" id="UP001198962">
    <property type="component" value="Unassembled WGS sequence"/>
</dbReference>
<protein>
    <recommendedName>
        <fullName evidence="4">Transposase</fullName>
    </recommendedName>
</protein>
<dbReference type="AlphaFoldDB" id="A0AAE3DKF0"/>
<sequence length="111" mass="12855">STKYTFSGKRKPTHYAGMYKKDGFRGLYKTPNGTIINSDLNGSANILRKAYPQAFDGESLPCFENVFIILHPDYENQKKNRQKQLQAKNSFSKSKEKRQRRKKCAFRQTVA</sequence>
<dbReference type="EMBL" id="JAJEPU010000026">
    <property type="protein sequence ID" value="MCC2165152.1"/>
    <property type="molecule type" value="Genomic_DNA"/>
</dbReference>
<evidence type="ECO:0000313" key="2">
    <source>
        <dbReference type="EMBL" id="MCC2165152.1"/>
    </source>
</evidence>
<evidence type="ECO:0000256" key="1">
    <source>
        <dbReference type="SAM" id="MobiDB-lite"/>
    </source>
</evidence>
<evidence type="ECO:0000313" key="3">
    <source>
        <dbReference type="Proteomes" id="UP001198962"/>
    </source>
</evidence>
<reference evidence="2" key="1">
    <citation type="submission" date="2021-10" db="EMBL/GenBank/DDBJ databases">
        <title>Anaerobic single-cell dispensing facilitates the cultivation of human gut bacteria.</title>
        <authorList>
            <person name="Afrizal A."/>
        </authorList>
    </citation>
    <scope>NUCLEOTIDE SEQUENCE</scope>
    <source>
        <strain evidence="2">CLA-AA-H274</strain>
    </source>
</reference>
<gene>
    <name evidence="2" type="ORF">LKD32_09740</name>
</gene>
<name>A0AAE3DKF0_9FIRM</name>
<evidence type="ECO:0008006" key="4">
    <source>
        <dbReference type="Google" id="ProtNLM"/>
    </source>
</evidence>
<feature type="compositionally biased region" description="Basic residues" evidence="1">
    <location>
        <begin position="95"/>
        <end position="105"/>
    </location>
</feature>
<organism evidence="2 3">
    <name type="scientific">Brotaphodocola catenula</name>
    <dbReference type="NCBI Taxonomy" id="2885361"/>
    <lineage>
        <taxon>Bacteria</taxon>
        <taxon>Bacillati</taxon>
        <taxon>Bacillota</taxon>
        <taxon>Clostridia</taxon>
        <taxon>Lachnospirales</taxon>
        <taxon>Lachnospiraceae</taxon>
        <taxon>Brotaphodocola</taxon>
    </lineage>
</organism>
<comment type="caution">
    <text evidence="2">The sequence shown here is derived from an EMBL/GenBank/DDBJ whole genome shotgun (WGS) entry which is preliminary data.</text>
</comment>
<feature type="non-terminal residue" evidence="2">
    <location>
        <position position="1"/>
    </location>
</feature>